<feature type="compositionally biased region" description="Basic and acidic residues" evidence="1">
    <location>
        <begin position="335"/>
        <end position="353"/>
    </location>
</feature>
<dbReference type="Gene3D" id="3.40.1190.10">
    <property type="entry name" value="Mur-like, catalytic domain"/>
    <property type="match status" value="1"/>
</dbReference>
<organism evidence="4">
    <name type="scientific">Actinoplanes campanulatus</name>
    <dbReference type="NCBI Taxonomy" id="113559"/>
    <lineage>
        <taxon>Bacteria</taxon>
        <taxon>Bacillati</taxon>
        <taxon>Actinomycetota</taxon>
        <taxon>Actinomycetes</taxon>
        <taxon>Micromonosporales</taxon>
        <taxon>Micromonosporaceae</taxon>
        <taxon>Actinoplanes</taxon>
    </lineage>
</organism>
<accession>A0ABQ3WZ43</accession>
<dbReference type="RefSeq" id="WP_204301681.1">
    <property type="nucleotide sequence ID" value="NZ_BAAAGQ010000060.1"/>
</dbReference>
<sequence length="353" mass="36265">MTRTISGNPMLGTHTGPIDLSRPHFVGIGTPMLAGLAQICAVRGAFVTGTTGTTGVDFGQVTVLREAGCAVTVGPDPAAAGSASCVVFTPADADTPELAAAGKHGVPVVHWAQVVNVLAGRLIVVAGTHGTTSTAGMLAGGLRELGQDPSFLIGTDIDVPGSGAHAGVQFFVTEADESDHALLQLTASAAVVTAIVGDHPENYDNLTSRMSAYVSFAARMRPQAVLAVNGDDPGCRHLAARLRTLRPDLRIRTYGYTVGTDVQIVGVSRRSWNSQVEVDIRGAGCAVMTLRTPSLAHVSHAAAALTLLTGLGFGHLAAATAVSGADTALAGELPSHQRRESHHQGESPRRTSP</sequence>
<dbReference type="Gene3D" id="3.40.50.720">
    <property type="entry name" value="NAD(P)-binding Rossmann-like Domain"/>
    <property type="match status" value="1"/>
</dbReference>
<dbReference type="PANTHER" id="PTHR43445">
    <property type="entry name" value="UDP-N-ACETYLMURAMATE--L-ALANINE LIGASE-RELATED"/>
    <property type="match status" value="1"/>
</dbReference>
<feature type="domain" description="Mur ligase N-terminal catalytic" evidence="2">
    <location>
        <begin position="24"/>
        <end position="119"/>
    </location>
</feature>
<protein>
    <recommendedName>
        <fullName evidence="5">UDP-N-acetylmuramate--L-alanine ligase</fullName>
    </recommendedName>
</protein>
<dbReference type="InterPro" id="IPR050061">
    <property type="entry name" value="MurCDEF_pg_biosynth"/>
</dbReference>
<gene>
    <name evidence="4" type="ORF">Aca07nite_88270</name>
</gene>
<evidence type="ECO:0000259" key="3">
    <source>
        <dbReference type="Pfam" id="PF08245"/>
    </source>
</evidence>
<comment type="caution">
    <text evidence="4">The sequence shown here is derived from an EMBL/GenBank/DDBJ whole genome shotgun (WGS) entry which is preliminary data.</text>
</comment>
<evidence type="ECO:0000256" key="1">
    <source>
        <dbReference type="SAM" id="MobiDB-lite"/>
    </source>
</evidence>
<evidence type="ECO:0000259" key="2">
    <source>
        <dbReference type="Pfam" id="PF01225"/>
    </source>
</evidence>
<dbReference type="PANTHER" id="PTHR43445:SF3">
    <property type="entry name" value="UDP-N-ACETYLMURAMATE--L-ALANINE LIGASE"/>
    <property type="match status" value="1"/>
</dbReference>
<dbReference type="SUPFAM" id="SSF51984">
    <property type="entry name" value="MurCD N-terminal domain"/>
    <property type="match status" value="1"/>
</dbReference>
<dbReference type="EMBL" id="BOMF01000189">
    <property type="protein sequence ID" value="GID51552.1"/>
    <property type="molecule type" value="Genomic_DNA"/>
</dbReference>
<feature type="region of interest" description="Disordered" evidence="1">
    <location>
        <begin position="332"/>
        <end position="353"/>
    </location>
</feature>
<dbReference type="InterPro" id="IPR036565">
    <property type="entry name" value="Mur-like_cat_sf"/>
</dbReference>
<dbReference type="Pfam" id="PF08245">
    <property type="entry name" value="Mur_ligase_M"/>
    <property type="match status" value="1"/>
</dbReference>
<dbReference type="InterPro" id="IPR013221">
    <property type="entry name" value="Mur_ligase_cen"/>
</dbReference>
<dbReference type="Pfam" id="PF01225">
    <property type="entry name" value="Mur_ligase"/>
    <property type="match status" value="1"/>
</dbReference>
<name>A0ABQ3WZ43_9ACTN</name>
<evidence type="ECO:0000313" key="4">
    <source>
        <dbReference type="EMBL" id="GID51552.1"/>
    </source>
</evidence>
<dbReference type="InterPro" id="IPR000713">
    <property type="entry name" value="Mur_ligase_N"/>
</dbReference>
<proteinExistence type="predicted"/>
<evidence type="ECO:0008006" key="5">
    <source>
        <dbReference type="Google" id="ProtNLM"/>
    </source>
</evidence>
<dbReference type="SUPFAM" id="SSF53623">
    <property type="entry name" value="MurD-like peptide ligases, catalytic domain"/>
    <property type="match status" value="1"/>
</dbReference>
<feature type="domain" description="Mur ligase central" evidence="3">
    <location>
        <begin position="125"/>
        <end position="305"/>
    </location>
</feature>
<reference evidence="4" key="1">
    <citation type="submission" date="2021-01" db="EMBL/GenBank/DDBJ databases">
        <title>Whole genome shotgun sequence of Actinoplanes capillaceus NBRC 16408.</title>
        <authorList>
            <person name="Komaki H."/>
            <person name="Tamura T."/>
        </authorList>
    </citation>
    <scope>NUCLEOTIDE SEQUENCE [LARGE SCALE GENOMIC DNA]</scope>
    <source>
        <strain evidence="4">NBRC 16408</strain>
    </source>
</reference>